<sequence length="196" mass="21069">MGGVDFVLSKLSLFDKAPLKGVGFSPLNPLTSALVKGNNALVFFEQSISIEETLDSEGSGANHGGGLAALWRDRDTSQEKTTLESHEGVGKTLPSSPLCLIRDYNVMLSKVEKRGGVPPPEWCLQGFRETTIERTGPGQPTMAHRSPDCPRAHPPRGGVVVGLDDCWPLKWLWEGPPGPPEVLHSRSVAGTMCICV</sequence>
<accession>A0AAP0PVX0</accession>
<reference evidence="1 2" key="1">
    <citation type="submission" date="2024-01" db="EMBL/GenBank/DDBJ databases">
        <title>Genome assemblies of Stephania.</title>
        <authorList>
            <person name="Yang L."/>
        </authorList>
    </citation>
    <scope>NUCLEOTIDE SEQUENCE [LARGE SCALE GENOMIC DNA]</scope>
    <source>
        <strain evidence="1">QJT</strain>
        <tissue evidence="1">Leaf</tissue>
    </source>
</reference>
<dbReference type="Proteomes" id="UP001417504">
    <property type="component" value="Unassembled WGS sequence"/>
</dbReference>
<dbReference type="EMBL" id="JBBNAE010000001">
    <property type="protein sequence ID" value="KAK9154736.1"/>
    <property type="molecule type" value="Genomic_DNA"/>
</dbReference>
<proteinExistence type="predicted"/>
<evidence type="ECO:0000313" key="1">
    <source>
        <dbReference type="EMBL" id="KAK9154736.1"/>
    </source>
</evidence>
<keyword evidence="2" id="KW-1185">Reference proteome</keyword>
<evidence type="ECO:0000313" key="2">
    <source>
        <dbReference type="Proteomes" id="UP001417504"/>
    </source>
</evidence>
<dbReference type="AlphaFoldDB" id="A0AAP0PVX0"/>
<organism evidence="1 2">
    <name type="scientific">Stephania japonica</name>
    <dbReference type="NCBI Taxonomy" id="461633"/>
    <lineage>
        <taxon>Eukaryota</taxon>
        <taxon>Viridiplantae</taxon>
        <taxon>Streptophyta</taxon>
        <taxon>Embryophyta</taxon>
        <taxon>Tracheophyta</taxon>
        <taxon>Spermatophyta</taxon>
        <taxon>Magnoliopsida</taxon>
        <taxon>Ranunculales</taxon>
        <taxon>Menispermaceae</taxon>
        <taxon>Menispermoideae</taxon>
        <taxon>Cissampelideae</taxon>
        <taxon>Stephania</taxon>
    </lineage>
</organism>
<comment type="caution">
    <text evidence="1">The sequence shown here is derived from an EMBL/GenBank/DDBJ whole genome shotgun (WGS) entry which is preliminary data.</text>
</comment>
<gene>
    <name evidence="1" type="ORF">Sjap_002216</name>
</gene>
<protein>
    <submittedName>
        <fullName evidence="1">Uncharacterized protein</fullName>
    </submittedName>
</protein>
<name>A0AAP0PVX0_9MAGN</name>